<dbReference type="PANTHER" id="PTHR45818:SF3">
    <property type="entry name" value="PROTEIN VAV"/>
    <property type="match status" value="1"/>
</dbReference>
<accession>W2TTP8</accession>
<evidence type="ECO:0000313" key="5">
    <source>
        <dbReference type="Proteomes" id="UP000053676"/>
    </source>
</evidence>
<dbReference type="PROSITE" id="PS50081">
    <property type="entry name" value="ZF_DAG_PE_2"/>
    <property type="match status" value="1"/>
</dbReference>
<organism evidence="4 5">
    <name type="scientific">Necator americanus</name>
    <name type="common">Human hookworm</name>
    <dbReference type="NCBI Taxonomy" id="51031"/>
    <lineage>
        <taxon>Eukaryota</taxon>
        <taxon>Metazoa</taxon>
        <taxon>Ecdysozoa</taxon>
        <taxon>Nematoda</taxon>
        <taxon>Chromadorea</taxon>
        <taxon>Rhabditida</taxon>
        <taxon>Rhabditina</taxon>
        <taxon>Rhabditomorpha</taxon>
        <taxon>Strongyloidea</taxon>
        <taxon>Ancylostomatidae</taxon>
        <taxon>Bunostominae</taxon>
        <taxon>Necator</taxon>
    </lineage>
</organism>
<evidence type="ECO:0000256" key="1">
    <source>
        <dbReference type="ARBA" id="ARBA00022723"/>
    </source>
</evidence>
<dbReference type="InterPro" id="IPR046349">
    <property type="entry name" value="C1-like_sf"/>
</dbReference>
<reference evidence="5" key="1">
    <citation type="journal article" date="2014" name="Nat. Genet.">
        <title>Genome of the human hookworm Necator americanus.</title>
        <authorList>
            <person name="Tang Y.T."/>
            <person name="Gao X."/>
            <person name="Rosa B.A."/>
            <person name="Abubucker S."/>
            <person name="Hallsworth-Pepin K."/>
            <person name="Martin J."/>
            <person name="Tyagi R."/>
            <person name="Heizer E."/>
            <person name="Zhang X."/>
            <person name="Bhonagiri-Palsikar V."/>
            <person name="Minx P."/>
            <person name="Warren W.C."/>
            <person name="Wang Q."/>
            <person name="Zhan B."/>
            <person name="Hotez P.J."/>
            <person name="Sternberg P.W."/>
            <person name="Dougall A."/>
            <person name="Gaze S.T."/>
            <person name="Mulvenna J."/>
            <person name="Sotillo J."/>
            <person name="Ranganathan S."/>
            <person name="Rabelo E.M."/>
            <person name="Wilson R.K."/>
            <person name="Felgner P.L."/>
            <person name="Bethony J."/>
            <person name="Hawdon J.M."/>
            <person name="Gasser R.B."/>
            <person name="Loukas A."/>
            <person name="Mitreva M."/>
        </authorList>
    </citation>
    <scope>NUCLEOTIDE SEQUENCE [LARGE SCALE GENOMIC DNA]</scope>
</reference>
<evidence type="ECO:0000259" key="3">
    <source>
        <dbReference type="PROSITE" id="PS50081"/>
    </source>
</evidence>
<sequence>IASANQHLLYLVREERACTQDSVRHLTLAFKLLQQREKWLHHFELARNNVLPEHAEGTGHKLHYKSFKVDVPYKCSVCDKFLKGLFFQGYKCENCGGLLHKACIGLRPCAGRRHTTSVSHSSSFTNGTHFRHSSFG</sequence>
<feature type="non-terminal residue" evidence="4">
    <location>
        <position position="1"/>
    </location>
</feature>
<feature type="domain" description="Phorbol-ester/DAG-type" evidence="3">
    <location>
        <begin position="59"/>
        <end position="109"/>
    </location>
</feature>
<dbReference type="PANTHER" id="PTHR45818">
    <property type="entry name" value="PROTEIN VAV"/>
    <property type="match status" value="1"/>
</dbReference>
<dbReference type="Pfam" id="PF00130">
    <property type="entry name" value="C1_1"/>
    <property type="match status" value="1"/>
</dbReference>
<dbReference type="Gene3D" id="3.30.60.20">
    <property type="match status" value="1"/>
</dbReference>
<keyword evidence="2" id="KW-0862">Zinc</keyword>
<name>W2TTP8_NECAM</name>
<dbReference type="GO" id="GO:0005085">
    <property type="term" value="F:guanyl-nucleotide exchange factor activity"/>
    <property type="evidence" value="ECO:0007669"/>
    <property type="project" value="TreeGrafter"/>
</dbReference>
<dbReference type="STRING" id="51031.W2TTP8"/>
<dbReference type="InterPro" id="IPR002219">
    <property type="entry name" value="PKC_DAG/PE"/>
</dbReference>
<feature type="non-terminal residue" evidence="4">
    <location>
        <position position="136"/>
    </location>
</feature>
<keyword evidence="5" id="KW-1185">Reference proteome</keyword>
<dbReference type="OrthoDB" id="5340910at2759"/>
<keyword evidence="1" id="KW-0479">Metal-binding</keyword>
<evidence type="ECO:0000313" key="4">
    <source>
        <dbReference type="EMBL" id="ETN85163.1"/>
    </source>
</evidence>
<dbReference type="EMBL" id="KI657794">
    <property type="protein sequence ID" value="ETN85163.1"/>
    <property type="molecule type" value="Genomic_DNA"/>
</dbReference>
<gene>
    <name evidence="4" type="ORF">NECAME_06552</name>
</gene>
<dbReference type="GO" id="GO:0046872">
    <property type="term" value="F:metal ion binding"/>
    <property type="evidence" value="ECO:0007669"/>
    <property type="project" value="UniProtKB-KW"/>
</dbReference>
<evidence type="ECO:0000256" key="2">
    <source>
        <dbReference type="ARBA" id="ARBA00022833"/>
    </source>
</evidence>
<proteinExistence type="predicted"/>
<dbReference type="GO" id="GO:0005737">
    <property type="term" value="C:cytoplasm"/>
    <property type="evidence" value="ECO:0007669"/>
    <property type="project" value="TreeGrafter"/>
</dbReference>
<dbReference type="KEGG" id="nai:NECAME_06552"/>
<dbReference type="GO" id="GO:0016477">
    <property type="term" value="P:cell migration"/>
    <property type="evidence" value="ECO:0007669"/>
    <property type="project" value="TreeGrafter"/>
</dbReference>
<dbReference type="SMART" id="SM00109">
    <property type="entry name" value="C1"/>
    <property type="match status" value="1"/>
</dbReference>
<dbReference type="CDD" id="cd20810">
    <property type="entry name" value="C1_VAV"/>
    <property type="match status" value="1"/>
</dbReference>
<dbReference type="AlphaFoldDB" id="W2TTP8"/>
<protein>
    <submittedName>
        <fullName evidence="4">Phorbol esters/diacylglycerol binding domain protein</fullName>
    </submittedName>
</protein>
<dbReference type="SUPFAM" id="SSF57889">
    <property type="entry name" value="Cysteine-rich domain"/>
    <property type="match status" value="1"/>
</dbReference>
<dbReference type="Proteomes" id="UP000053676">
    <property type="component" value="Unassembled WGS sequence"/>
</dbReference>